<protein>
    <submittedName>
        <fullName evidence="2">Uncharacterized protein</fullName>
    </submittedName>
</protein>
<dbReference type="Proteomes" id="UP001589810">
    <property type="component" value="Unassembled WGS sequence"/>
</dbReference>
<proteinExistence type="predicted"/>
<evidence type="ECO:0000313" key="3">
    <source>
        <dbReference type="Proteomes" id="UP001589810"/>
    </source>
</evidence>
<dbReference type="EMBL" id="JBHLUD010000002">
    <property type="protein sequence ID" value="MFC0541910.1"/>
    <property type="molecule type" value="Genomic_DNA"/>
</dbReference>
<keyword evidence="3" id="KW-1185">Reference proteome</keyword>
<sequence>MWDEFAQFEAEHGRLSQHKRNCTGEPLPSLLRQELPAEVDNRSTFKDLVSHVYVLWQEEWGRDVGFLVGVPGQDTKRAQRFGRELKRARTVLVHSPSELDSSAQADWYHQACGTRLPSTPENWATSAKQLIVELTEAIAELADAAMAVQQVEDKRQAWQERLAESVRSAVVRVAADLGIWLSESQINYHKRQLDGRWRNHRVPQGKTPRSELDALVECSLMARSPRLPCGHLDVLRELNVIGSPEAFAGIQLAHAVAMISQASGDPFLKLVVATWDAVHRHRKHPGPAPAA</sequence>
<name>A0ABV6MNN1_9PSEU</name>
<organism evidence="2 3">
    <name type="scientific">Kutzneria chonburiensis</name>
    <dbReference type="NCBI Taxonomy" id="1483604"/>
    <lineage>
        <taxon>Bacteria</taxon>
        <taxon>Bacillati</taxon>
        <taxon>Actinomycetota</taxon>
        <taxon>Actinomycetes</taxon>
        <taxon>Pseudonocardiales</taxon>
        <taxon>Pseudonocardiaceae</taxon>
        <taxon>Kutzneria</taxon>
    </lineage>
</organism>
<evidence type="ECO:0000313" key="2">
    <source>
        <dbReference type="EMBL" id="MFC0541910.1"/>
    </source>
</evidence>
<evidence type="ECO:0000256" key="1">
    <source>
        <dbReference type="SAM" id="Coils"/>
    </source>
</evidence>
<comment type="caution">
    <text evidence="2">The sequence shown here is derived from an EMBL/GenBank/DDBJ whole genome shotgun (WGS) entry which is preliminary data.</text>
</comment>
<feature type="coiled-coil region" evidence="1">
    <location>
        <begin position="124"/>
        <end position="168"/>
    </location>
</feature>
<reference evidence="2 3" key="1">
    <citation type="submission" date="2024-09" db="EMBL/GenBank/DDBJ databases">
        <authorList>
            <person name="Sun Q."/>
            <person name="Mori K."/>
        </authorList>
    </citation>
    <scope>NUCLEOTIDE SEQUENCE [LARGE SCALE GENOMIC DNA]</scope>
    <source>
        <strain evidence="2 3">TBRC 1432</strain>
    </source>
</reference>
<keyword evidence="1" id="KW-0175">Coiled coil</keyword>
<dbReference type="RefSeq" id="WP_273942056.1">
    <property type="nucleotide sequence ID" value="NZ_CP097263.1"/>
</dbReference>
<accession>A0ABV6MNN1</accession>
<gene>
    <name evidence="2" type="ORF">ACFFH7_10490</name>
</gene>